<comment type="cofactor">
    <cofactor evidence="6">
        <name>Mg(2+)</name>
        <dbReference type="ChEBI" id="CHEBI:18420"/>
    </cofactor>
    <cofactor evidence="6">
        <name>Mn(2+)</name>
        <dbReference type="ChEBI" id="CHEBI:29035"/>
    </cofactor>
    <text evidence="6">Probably binds two magnesium or manganese ions per subunit.</text>
</comment>
<dbReference type="CDD" id="cd09086">
    <property type="entry name" value="ExoIII-like_AP-endo"/>
    <property type="match status" value="1"/>
</dbReference>
<keyword evidence="6" id="KW-0464">Manganese</keyword>
<dbReference type="EMBL" id="FLYE01000001">
    <property type="protein sequence ID" value="SCA54937.1"/>
    <property type="molecule type" value="Genomic_DNA"/>
</dbReference>
<evidence type="ECO:0000313" key="10">
    <source>
        <dbReference type="Proteomes" id="UP000231658"/>
    </source>
</evidence>
<protein>
    <submittedName>
        <fullName evidence="9">Exodeoxyribonuclease III</fullName>
        <ecNumber evidence="9">3.1.11.2</ecNumber>
    </submittedName>
</protein>
<evidence type="ECO:0000256" key="7">
    <source>
        <dbReference type="PIRSR" id="PIRSR604808-3"/>
    </source>
</evidence>
<organism evidence="9 10">
    <name type="scientific">Candidatus Terasakiella magnetica</name>
    <dbReference type="NCBI Taxonomy" id="1867952"/>
    <lineage>
        <taxon>Bacteria</taxon>
        <taxon>Pseudomonadati</taxon>
        <taxon>Pseudomonadota</taxon>
        <taxon>Alphaproteobacteria</taxon>
        <taxon>Rhodospirillales</taxon>
        <taxon>Terasakiellaceae</taxon>
        <taxon>Terasakiella</taxon>
    </lineage>
</organism>
<evidence type="ECO:0000313" key="9">
    <source>
        <dbReference type="EMBL" id="SCA54937.1"/>
    </source>
</evidence>
<comment type="similarity">
    <text evidence="1">Belongs to the DNA repair enzymes AP/ExoA family.</text>
</comment>
<dbReference type="GO" id="GO:0046872">
    <property type="term" value="F:metal ion binding"/>
    <property type="evidence" value="ECO:0007669"/>
    <property type="project" value="UniProtKB-KW"/>
</dbReference>
<dbReference type="InterPro" id="IPR005135">
    <property type="entry name" value="Endo/exonuclease/phosphatase"/>
</dbReference>
<dbReference type="AlphaFoldDB" id="A0A1C3RCC6"/>
<dbReference type="NCBIfam" id="TIGR00633">
    <property type="entry name" value="xth"/>
    <property type="match status" value="1"/>
</dbReference>
<dbReference type="InterPro" id="IPR036691">
    <property type="entry name" value="Endo/exonu/phosph_ase_sf"/>
</dbReference>
<feature type="site" description="Important for catalytic activity" evidence="7">
    <location>
        <position position="229"/>
    </location>
</feature>
<dbReference type="GO" id="GO:0006281">
    <property type="term" value="P:DNA repair"/>
    <property type="evidence" value="ECO:0007669"/>
    <property type="project" value="InterPro"/>
</dbReference>
<evidence type="ECO:0000256" key="5">
    <source>
        <dbReference type="PIRSR" id="PIRSR604808-1"/>
    </source>
</evidence>
<dbReference type="Gene3D" id="3.60.10.10">
    <property type="entry name" value="Endonuclease/exonuclease/phosphatase"/>
    <property type="match status" value="1"/>
</dbReference>
<keyword evidence="2 6" id="KW-0479">Metal-binding</keyword>
<feature type="active site" description="Proton donor/acceptor" evidence="5">
    <location>
        <position position="158"/>
    </location>
</feature>
<gene>
    <name evidence="9" type="primary">xthA</name>
    <name evidence="9" type="ORF">MTBPR1_10184</name>
</gene>
<dbReference type="GO" id="GO:0008311">
    <property type="term" value="F:double-stranded DNA 3'-5' DNA exonuclease activity"/>
    <property type="evidence" value="ECO:0007669"/>
    <property type="project" value="UniProtKB-EC"/>
</dbReference>
<feature type="binding site" evidence="6">
    <location>
        <position position="259"/>
    </location>
    <ligand>
        <name>Mg(2+)</name>
        <dbReference type="ChEBI" id="CHEBI:18420"/>
        <label>1</label>
    </ligand>
</feature>
<dbReference type="InterPro" id="IPR037493">
    <property type="entry name" value="ExoIII-like"/>
</dbReference>
<sequence>MLSPNTDSMGNSMKIATWNVNGINARTEHLLRWLKEFNPDVALLQELKTPGDAVPTLELKELGYHVEFVGQKSFNGVAILSKNEIDVVLDKLPGDEEDVQSRYIEANTGGVRVASIYFPNGNPVDTEKFTYKLGFMERVIERTKELLAEEIPFVLGGDYNVAPDNGDVYDIQKMGSDAICREEGRQLYRKHLHMGLTNAYKLYHPEPGQFSWWDYRGGGWNKDHGVLIDHLLLSAQAADLLVDSNIDKTPRGWEKASDHTPVWCELSL</sequence>
<dbReference type="InterPro" id="IPR004808">
    <property type="entry name" value="AP_endonuc_1"/>
</dbReference>
<keyword evidence="3 9" id="KW-0378">Hydrolase</keyword>
<dbReference type="NCBIfam" id="TIGR00195">
    <property type="entry name" value="exoDNase_III"/>
    <property type="match status" value="1"/>
</dbReference>
<dbReference type="Proteomes" id="UP000231658">
    <property type="component" value="Unassembled WGS sequence"/>
</dbReference>
<dbReference type="EC" id="3.1.11.2" evidence="9"/>
<keyword evidence="10" id="KW-1185">Reference proteome</keyword>
<reference evidence="9 10" key="1">
    <citation type="submission" date="2016-07" db="EMBL/GenBank/DDBJ databases">
        <authorList>
            <person name="Lefevre C.T."/>
        </authorList>
    </citation>
    <scope>NUCLEOTIDE SEQUENCE [LARGE SCALE GENOMIC DNA]</scope>
    <source>
        <strain evidence="9">PR1</strain>
    </source>
</reference>
<feature type="active site" description="Proton acceptor" evidence="5">
    <location>
        <position position="259"/>
    </location>
</feature>
<name>A0A1C3RCC6_9PROT</name>
<feature type="binding site" evidence="6">
    <location>
        <position position="19"/>
    </location>
    <ligand>
        <name>Mg(2+)</name>
        <dbReference type="ChEBI" id="CHEBI:18420"/>
        <label>1</label>
    </ligand>
</feature>
<dbReference type="PANTHER" id="PTHR43250">
    <property type="entry name" value="EXODEOXYRIBONUCLEASE III"/>
    <property type="match status" value="1"/>
</dbReference>
<feature type="binding site" evidence="6">
    <location>
        <position position="158"/>
    </location>
    <ligand>
        <name>Mg(2+)</name>
        <dbReference type="ChEBI" id="CHEBI:18420"/>
        <label>1</label>
    </ligand>
</feature>
<dbReference type="Pfam" id="PF03372">
    <property type="entry name" value="Exo_endo_phos"/>
    <property type="match status" value="1"/>
</dbReference>
<feature type="binding site" evidence="6">
    <location>
        <position position="160"/>
    </location>
    <ligand>
        <name>Mg(2+)</name>
        <dbReference type="ChEBI" id="CHEBI:18420"/>
        <label>1</label>
    </ligand>
</feature>
<feature type="site" description="Transition state stabilizer" evidence="7">
    <location>
        <position position="160"/>
    </location>
</feature>
<evidence type="ECO:0000256" key="2">
    <source>
        <dbReference type="ARBA" id="ARBA00022723"/>
    </source>
</evidence>
<evidence type="ECO:0000256" key="6">
    <source>
        <dbReference type="PIRSR" id="PIRSR604808-2"/>
    </source>
</evidence>
<feature type="binding site" evidence="6">
    <location>
        <position position="46"/>
    </location>
    <ligand>
        <name>Mg(2+)</name>
        <dbReference type="ChEBI" id="CHEBI:18420"/>
        <label>1</label>
    </ligand>
</feature>
<evidence type="ECO:0000256" key="1">
    <source>
        <dbReference type="ARBA" id="ARBA00007092"/>
    </source>
</evidence>
<keyword evidence="4 6" id="KW-0460">Magnesium</keyword>
<evidence type="ECO:0000256" key="3">
    <source>
        <dbReference type="ARBA" id="ARBA00022801"/>
    </source>
</evidence>
<proteinExistence type="inferred from homology"/>
<feature type="active site" evidence="5">
    <location>
        <position position="117"/>
    </location>
</feature>
<feature type="binding site" evidence="6">
    <location>
        <position position="258"/>
    </location>
    <ligand>
        <name>Mg(2+)</name>
        <dbReference type="ChEBI" id="CHEBI:18420"/>
        <label>1</label>
    </ligand>
</feature>
<accession>A0A1C3RCC6</accession>
<feature type="site" description="Interaction with DNA substrate" evidence="7">
    <location>
        <position position="259"/>
    </location>
</feature>
<feature type="domain" description="Endonuclease/exonuclease/phosphatase" evidence="8">
    <location>
        <begin position="16"/>
        <end position="259"/>
    </location>
</feature>
<dbReference type="PROSITE" id="PS51435">
    <property type="entry name" value="AP_NUCLEASE_F1_4"/>
    <property type="match status" value="1"/>
</dbReference>
<evidence type="ECO:0000259" key="8">
    <source>
        <dbReference type="Pfam" id="PF03372"/>
    </source>
</evidence>
<dbReference type="SUPFAM" id="SSF56219">
    <property type="entry name" value="DNase I-like"/>
    <property type="match status" value="1"/>
</dbReference>
<evidence type="ECO:0000256" key="4">
    <source>
        <dbReference type="ARBA" id="ARBA00022842"/>
    </source>
</evidence>
<dbReference type="STRING" id="1867952.MTBPR1_10184"/>
<dbReference type="PANTHER" id="PTHR43250:SF2">
    <property type="entry name" value="EXODEOXYRIBONUCLEASE III"/>
    <property type="match status" value="1"/>
</dbReference>